<proteinExistence type="predicted"/>
<dbReference type="RefSeq" id="WP_377111403.1">
    <property type="nucleotide sequence ID" value="NZ_JBHTHZ010000002.1"/>
</dbReference>
<gene>
    <name evidence="2" type="ORF">ACFQZX_03690</name>
</gene>
<evidence type="ECO:0000313" key="3">
    <source>
        <dbReference type="Proteomes" id="UP001597010"/>
    </source>
</evidence>
<dbReference type="InterPro" id="IPR051531">
    <property type="entry name" value="N-acetyltransferase"/>
</dbReference>
<dbReference type="CDD" id="cd04301">
    <property type="entry name" value="NAT_SF"/>
    <property type="match status" value="1"/>
</dbReference>
<dbReference type="PANTHER" id="PTHR43792:SF1">
    <property type="entry name" value="N-ACETYLTRANSFERASE DOMAIN-CONTAINING PROTEIN"/>
    <property type="match status" value="1"/>
</dbReference>
<reference evidence="3" key="1">
    <citation type="journal article" date="2019" name="Int. J. Syst. Evol. Microbiol.">
        <title>The Global Catalogue of Microorganisms (GCM) 10K type strain sequencing project: providing services to taxonomists for standard genome sequencing and annotation.</title>
        <authorList>
            <consortium name="The Broad Institute Genomics Platform"/>
            <consortium name="The Broad Institute Genome Sequencing Center for Infectious Disease"/>
            <person name="Wu L."/>
            <person name="Ma J."/>
        </authorList>
    </citation>
    <scope>NUCLEOTIDE SEQUENCE [LARGE SCALE GENOMIC DNA]</scope>
    <source>
        <strain evidence="3">CCUG 61484</strain>
    </source>
</reference>
<keyword evidence="3" id="KW-1185">Reference proteome</keyword>
<dbReference type="GO" id="GO:0016746">
    <property type="term" value="F:acyltransferase activity"/>
    <property type="evidence" value="ECO:0007669"/>
    <property type="project" value="UniProtKB-KW"/>
</dbReference>
<sequence>MLNLNFTPFPTITTQRLVLRQLQDKDVHELFELRTNEHVNRFLDRPLPQSLNDVINFIALVNQITHDNEGLYWVITRKNEDKLLGTISLRNFEPEQYQAEIGYELHPNHQRQGFMLEATQEVLAYSFDRLGLKVIVADTDPGNLPSIKILERHGFVKMNGLENTYILSKKNF</sequence>
<accession>A0ABW3AQT1</accession>
<dbReference type="EMBL" id="JBHTHZ010000002">
    <property type="protein sequence ID" value="MFD0792704.1"/>
    <property type="molecule type" value="Genomic_DNA"/>
</dbReference>
<dbReference type="Proteomes" id="UP001597010">
    <property type="component" value="Unassembled WGS sequence"/>
</dbReference>
<dbReference type="InterPro" id="IPR016181">
    <property type="entry name" value="Acyl_CoA_acyltransferase"/>
</dbReference>
<dbReference type="Pfam" id="PF13302">
    <property type="entry name" value="Acetyltransf_3"/>
    <property type="match status" value="1"/>
</dbReference>
<dbReference type="PROSITE" id="PS51186">
    <property type="entry name" value="GNAT"/>
    <property type="match status" value="1"/>
</dbReference>
<dbReference type="EC" id="2.3.-.-" evidence="2"/>
<comment type="caution">
    <text evidence="2">The sequence shown here is derived from an EMBL/GenBank/DDBJ whole genome shotgun (WGS) entry which is preliminary data.</text>
</comment>
<feature type="domain" description="N-acetyltransferase" evidence="1">
    <location>
        <begin position="17"/>
        <end position="172"/>
    </location>
</feature>
<protein>
    <submittedName>
        <fullName evidence="2">GNAT family N-acetyltransferase</fullName>
        <ecNumber evidence="2">2.3.-.-</ecNumber>
    </submittedName>
</protein>
<dbReference type="PANTHER" id="PTHR43792">
    <property type="entry name" value="GNAT FAMILY, PUTATIVE (AFU_ORTHOLOGUE AFUA_3G00765)-RELATED-RELATED"/>
    <property type="match status" value="1"/>
</dbReference>
<keyword evidence="2" id="KW-0012">Acyltransferase</keyword>
<keyword evidence="2" id="KW-0808">Transferase</keyword>
<evidence type="ECO:0000259" key="1">
    <source>
        <dbReference type="PROSITE" id="PS51186"/>
    </source>
</evidence>
<dbReference type="InterPro" id="IPR000182">
    <property type="entry name" value="GNAT_dom"/>
</dbReference>
<organism evidence="2 3">
    <name type="scientific">Mucilaginibacter litoreus</name>
    <dbReference type="NCBI Taxonomy" id="1048221"/>
    <lineage>
        <taxon>Bacteria</taxon>
        <taxon>Pseudomonadati</taxon>
        <taxon>Bacteroidota</taxon>
        <taxon>Sphingobacteriia</taxon>
        <taxon>Sphingobacteriales</taxon>
        <taxon>Sphingobacteriaceae</taxon>
        <taxon>Mucilaginibacter</taxon>
    </lineage>
</organism>
<evidence type="ECO:0000313" key="2">
    <source>
        <dbReference type="EMBL" id="MFD0792704.1"/>
    </source>
</evidence>
<dbReference type="SUPFAM" id="SSF55729">
    <property type="entry name" value="Acyl-CoA N-acyltransferases (Nat)"/>
    <property type="match status" value="1"/>
</dbReference>
<dbReference type="Gene3D" id="3.40.630.30">
    <property type="match status" value="1"/>
</dbReference>
<name>A0ABW3AQT1_9SPHI</name>